<evidence type="ECO:0000256" key="3">
    <source>
        <dbReference type="ARBA" id="ARBA00022676"/>
    </source>
</evidence>
<evidence type="ECO:0000256" key="5">
    <source>
        <dbReference type="ARBA" id="ARBA00022692"/>
    </source>
</evidence>
<dbReference type="GO" id="GO:0000030">
    <property type="term" value="F:mannosyltransferase activity"/>
    <property type="evidence" value="ECO:0007669"/>
    <property type="project" value="TreeGrafter"/>
</dbReference>
<dbReference type="AlphaFoldDB" id="A0AAV5T372"/>
<accession>A0AAV5T372</accession>
<organism evidence="8 9">
    <name type="scientific">Pristionchus entomophagus</name>
    <dbReference type="NCBI Taxonomy" id="358040"/>
    <lineage>
        <taxon>Eukaryota</taxon>
        <taxon>Metazoa</taxon>
        <taxon>Ecdysozoa</taxon>
        <taxon>Nematoda</taxon>
        <taxon>Chromadorea</taxon>
        <taxon>Rhabditida</taxon>
        <taxon>Rhabditina</taxon>
        <taxon>Diplogasteromorpha</taxon>
        <taxon>Diplogasteroidea</taxon>
        <taxon>Neodiplogasteridae</taxon>
        <taxon>Pristionchus</taxon>
    </lineage>
</organism>
<dbReference type="Pfam" id="PF10034">
    <property type="entry name" value="Dpy19"/>
    <property type="match status" value="1"/>
</dbReference>
<name>A0AAV5T372_9BILA</name>
<keyword evidence="7" id="KW-0472">Membrane</keyword>
<dbReference type="GO" id="GO:0005637">
    <property type="term" value="C:nuclear inner membrane"/>
    <property type="evidence" value="ECO:0007669"/>
    <property type="project" value="TreeGrafter"/>
</dbReference>
<evidence type="ECO:0008006" key="10">
    <source>
        <dbReference type="Google" id="ProtNLM"/>
    </source>
</evidence>
<comment type="caution">
    <text evidence="8">The sequence shown here is derived from an EMBL/GenBank/DDBJ whole genome shotgun (WGS) entry which is preliminary data.</text>
</comment>
<evidence type="ECO:0000256" key="1">
    <source>
        <dbReference type="ARBA" id="ARBA00004141"/>
    </source>
</evidence>
<dbReference type="EMBL" id="BTSX01000003">
    <property type="protein sequence ID" value="GMS88643.1"/>
    <property type="molecule type" value="Genomic_DNA"/>
</dbReference>
<evidence type="ECO:0000256" key="2">
    <source>
        <dbReference type="ARBA" id="ARBA00008744"/>
    </source>
</evidence>
<reference evidence="8" key="1">
    <citation type="submission" date="2023-10" db="EMBL/GenBank/DDBJ databases">
        <title>Genome assembly of Pristionchus species.</title>
        <authorList>
            <person name="Yoshida K."/>
            <person name="Sommer R.J."/>
        </authorList>
    </citation>
    <scope>NUCLEOTIDE SEQUENCE</scope>
    <source>
        <strain evidence="8">RS0144</strain>
    </source>
</reference>
<keyword evidence="3" id="KW-0328">Glycosyltransferase</keyword>
<keyword evidence="4" id="KW-0808">Transferase</keyword>
<protein>
    <recommendedName>
        <fullName evidence="10">Ribosomal protein</fullName>
    </recommendedName>
</protein>
<dbReference type="PANTHER" id="PTHR31488">
    <property type="entry name" value="DPY-19-LIKE 1, LIKE (H. SAPIENS)"/>
    <property type="match status" value="1"/>
</dbReference>
<evidence type="ECO:0000313" key="9">
    <source>
        <dbReference type="Proteomes" id="UP001432027"/>
    </source>
</evidence>
<evidence type="ECO:0000313" key="8">
    <source>
        <dbReference type="EMBL" id="GMS88643.1"/>
    </source>
</evidence>
<keyword evidence="9" id="KW-1185">Reference proteome</keyword>
<keyword evidence="6" id="KW-1133">Transmembrane helix</keyword>
<comment type="similarity">
    <text evidence="2">Belongs to the dpy-19 family.</text>
</comment>
<gene>
    <name evidence="8" type="ORF">PENTCL1PPCAC_10818</name>
</gene>
<sequence length="152" mass="17089">MLLTSFYFPPRCTVNSPPRPLSQQDDLPSSLRPAPSLLLHCRDCGGEDGLAMLFEVEDDAHIGEILRSKFTDFASFHTRLYTCSAEFGFIQQETLEKLTNTGLLPTALTSFLLIALFLVRSRPVMWRDASSRLRPLSHLPYHAAQTAAFVFL</sequence>
<proteinExistence type="inferred from homology"/>
<keyword evidence="5" id="KW-0812">Transmembrane</keyword>
<evidence type="ECO:0000256" key="6">
    <source>
        <dbReference type="ARBA" id="ARBA00022989"/>
    </source>
</evidence>
<comment type="subcellular location">
    <subcellularLocation>
        <location evidence="1">Membrane</location>
        <topology evidence="1">Multi-pass membrane protein</topology>
    </subcellularLocation>
</comment>
<dbReference type="InterPro" id="IPR018732">
    <property type="entry name" value="Dpy-19/Dpy-19-like"/>
</dbReference>
<evidence type="ECO:0000256" key="4">
    <source>
        <dbReference type="ARBA" id="ARBA00022679"/>
    </source>
</evidence>
<evidence type="ECO:0000256" key="7">
    <source>
        <dbReference type="ARBA" id="ARBA00023136"/>
    </source>
</evidence>
<dbReference type="PANTHER" id="PTHR31488:SF1">
    <property type="entry name" value="C-MANNOSYLTRANSFERASE DPY19L1"/>
    <property type="match status" value="1"/>
</dbReference>
<feature type="non-terminal residue" evidence="8">
    <location>
        <position position="152"/>
    </location>
</feature>
<dbReference type="Proteomes" id="UP001432027">
    <property type="component" value="Unassembled WGS sequence"/>
</dbReference>